<dbReference type="PANTHER" id="PTHR42928">
    <property type="entry name" value="TRICARBOXYLATE-BINDING PROTEIN"/>
    <property type="match status" value="1"/>
</dbReference>
<name>A0A4Q7NIY9_9BURK</name>
<dbReference type="CDD" id="cd13578">
    <property type="entry name" value="PBP2_Bug27"/>
    <property type="match status" value="1"/>
</dbReference>
<keyword evidence="3" id="KW-0675">Receptor</keyword>
<keyword evidence="4" id="KW-1185">Reference proteome</keyword>
<dbReference type="InterPro" id="IPR005064">
    <property type="entry name" value="BUG"/>
</dbReference>
<evidence type="ECO:0000313" key="4">
    <source>
        <dbReference type="Proteomes" id="UP000292445"/>
    </source>
</evidence>
<evidence type="ECO:0000313" key="3">
    <source>
        <dbReference type="EMBL" id="RZS85004.1"/>
    </source>
</evidence>
<reference evidence="3 4" key="1">
    <citation type="submission" date="2019-02" db="EMBL/GenBank/DDBJ databases">
        <title>Genomic Encyclopedia of Type Strains, Phase IV (KMG-IV): sequencing the most valuable type-strain genomes for metagenomic binning, comparative biology and taxonomic classification.</title>
        <authorList>
            <person name="Goeker M."/>
        </authorList>
    </citation>
    <scope>NUCLEOTIDE SEQUENCE [LARGE SCALE GENOMIC DNA]</scope>
    <source>
        <strain evidence="3 4">K24</strain>
    </source>
</reference>
<dbReference type="InterPro" id="IPR042100">
    <property type="entry name" value="Bug_dom1"/>
</dbReference>
<gene>
    <name evidence="3" type="ORF">EV675_1026</name>
</gene>
<dbReference type="EMBL" id="SGXC01000001">
    <property type="protein sequence ID" value="RZS85004.1"/>
    <property type="molecule type" value="Genomic_DNA"/>
</dbReference>
<dbReference type="PANTHER" id="PTHR42928:SF5">
    <property type="entry name" value="BLR1237 PROTEIN"/>
    <property type="match status" value="1"/>
</dbReference>
<dbReference type="PIRSF" id="PIRSF017082">
    <property type="entry name" value="YflP"/>
    <property type="match status" value="1"/>
</dbReference>
<keyword evidence="2" id="KW-0732">Signal</keyword>
<dbReference type="Gene3D" id="3.40.190.150">
    <property type="entry name" value="Bordetella uptake gene, domain 1"/>
    <property type="match status" value="1"/>
</dbReference>
<comment type="caution">
    <text evidence="3">The sequence shown here is derived from an EMBL/GenBank/DDBJ whole genome shotgun (WGS) entry which is preliminary data.</text>
</comment>
<dbReference type="Proteomes" id="UP000292445">
    <property type="component" value="Unassembled WGS sequence"/>
</dbReference>
<proteinExistence type="inferred from homology"/>
<feature type="signal peptide" evidence="2">
    <location>
        <begin position="1"/>
        <end position="33"/>
    </location>
</feature>
<dbReference type="Gene3D" id="3.40.190.10">
    <property type="entry name" value="Periplasmic binding protein-like II"/>
    <property type="match status" value="1"/>
</dbReference>
<evidence type="ECO:0000256" key="2">
    <source>
        <dbReference type="SAM" id="SignalP"/>
    </source>
</evidence>
<dbReference type="RefSeq" id="WP_165404440.1">
    <property type="nucleotide sequence ID" value="NZ_SGXC01000001.1"/>
</dbReference>
<evidence type="ECO:0000256" key="1">
    <source>
        <dbReference type="ARBA" id="ARBA00006987"/>
    </source>
</evidence>
<dbReference type="SUPFAM" id="SSF53850">
    <property type="entry name" value="Periplasmic binding protein-like II"/>
    <property type="match status" value="1"/>
</dbReference>
<dbReference type="Pfam" id="PF03401">
    <property type="entry name" value="TctC"/>
    <property type="match status" value="1"/>
</dbReference>
<dbReference type="AlphaFoldDB" id="A0A4Q7NIY9"/>
<sequence>MKTTPNIPAAAARHGLRALHALALAAPLACAMAQPAGFPNGPVRIVVPGPAGSSMDQSARTLSDPLSKAWGVPVVVENRPGAGTTIGSDAVARAAPDGHTLLFTSTAFVQAPSLYRNLTYDPINSFVPVAQAADAPLWLAVNAGIPARTVREFIALAKAAPGKYTYASPGAGTTPHLLGGLLAKEGGADMLHVPYKGTPPAVMDVVGGRVSAVFASYSTLAPQVEAGKLRVLASTGPTRSALTPNVPTMKEAGFGNFDLVGFEGLLAPAGTPATVVHAIARAVAQVGATPDVKAKYASVGLVPVESSPEAFSQLVRNQLQAWKAIIANAGLQPE</sequence>
<feature type="chain" id="PRO_5020429543" evidence="2">
    <location>
        <begin position="34"/>
        <end position="334"/>
    </location>
</feature>
<accession>A0A4Q7NIY9</accession>
<organism evidence="3 4">
    <name type="scientific">Pigmentiphaga kullae</name>
    <dbReference type="NCBI Taxonomy" id="151784"/>
    <lineage>
        <taxon>Bacteria</taxon>
        <taxon>Pseudomonadati</taxon>
        <taxon>Pseudomonadota</taxon>
        <taxon>Betaproteobacteria</taxon>
        <taxon>Burkholderiales</taxon>
        <taxon>Alcaligenaceae</taxon>
        <taxon>Pigmentiphaga</taxon>
    </lineage>
</organism>
<protein>
    <submittedName>
        <fullName evidence="3">Tripartite-type tricarboxylate transporter receptor subunit TctC</fullName>
    </submittedName>
</protein>
<comment type="similarity">
    <text evidence="1">Belongs to the UPF0065 (bug) family.</text>
</comment>